<evidence type="ECO:0000313" key="12">
    <source>
        <dbReference type="EMBL" id="OHT08375.1"/>
    </source>
</evidence>
<comment type="catalytic activity">
    <reaction evidence="9">
        <text>L-seryl-[protein] + ATP = O-phospho-L-seryl-[protein] + ADP + H(+)</text>
        <dbReference type="Rhea" id="RHEA:17989"/>
        <dbReference type="Rhea" id="RHEA-COMP:9863"/>
        <dbReference type="Rhea" id="RHEA-COMP:11604"/>
        <dbReference type="ChEBI" id="CHEBI:15378"/>
        <dbReference type="ChEBI" id="CHEBI:29999"/>
        <dbReference type="ChEBI" id="CHEBI:30616"/>
        <dbReference type="ChEBI" id="CHEBI:83421"/>
        <dbReference type="ChEBI" id="CHEBI:456216"/>
        <dbReference type="EC" id="2.7.11.1"/>
    </reaction>
</comment>
<dbReference type="Proteomes" id="UP000179807">
    <property type="component" value="Unassembled WGS sequence"/>
</dbReference>
<evidence type="ECO:0000259" key="11">
    <source>
        <dbReference type="PROSITE" id="PS51285"/>
    </source>
</evidence>
<dbReference type="InterPro" id="IPR000719">
    <property type="entry name" value="Prot_kinase_dom"/>
</dbReference>
<evidence type="ECO:0000256" key="1">
    <source>
        <dbReference type="ARBA" id="ARBA00012513"/>
    </source>
</evidence>
<dbReference type="PROSITE" id="PS50011">
    <property type="entry name" value="PROTEIN_KINASE_DOM"/>
    <property type="match status" value="1"/>
</dbReference>
<feature type="domain" description="AGC-kinase C-terminal" evidence="11">
    <location>
        <begin position="601"/>
        <end position="654"/>
    </location>
</feature>
<evidence type="ECO:0000313" key="13">
    <source>
        <dbReference type="Proteomes" id="UP000179807"/>
    </source>
</evidence>
<evidence type="ECO:0000256" key="4">
    <source>
        <dbReference type="ARBA" id="ARBA00022679"/>
    </source>
</evidence>
<keyword evidence="13" id="KW-1185">Reference proteome</keyword>
<evidence type="ECO:0000256" key="2">
    <source>
        <dbReference type="ARBA" id="ARBA00022527"/>
    </source>
</evidence>
<feature type="domain" description="Protein kinase" evidence="10">
    <location>
        <begin position="323"/>
        <end position="600"/>
    </location>
</feature>
<dbReference type="InterPro" id="IPR000961">
    <property type="entry name" value="AGC-kinase_C"/>
</dbReference>
<dbReference type="CDD" id="cd05579">
    <property type="entry name" value="STKc_MAST_like"/>
    <property type="match status" value="1"/>
</dbReference>
<name>A0A1J4KAC1_9EUKA</name>
<dbReference type="PROSITE" id="PS00108">
    <property type="entry name" value="PROTEIN_KINASE_ST"/>
    <property type="match status" value="1"/>
</dbReference>
<dbReference type="Gene3D" id="1.10.510.10">
    <property type="entry name" value="Transferase(Phosphotransferase) domain 1"/>
    <property type="match status" value="1"/>
</dbReference>
<dbReference type="PANTHER" id="PTHR24356:SF1">
    <property type="entry name" value="SERINE_THREONINE-PROTEIN KINASE GREATWALL"/>
    <property type="match status" value="1"/>
</dbReference>
<dbReference type="RefSeq" id="XP_068361511.1">
    <property type="nucleotide sequence ID" value="XM_068503029.1"/>
</dbReference>
<gene>
    <name evidence="12" type="ORF">TRFO_23219</name>
</gene>
<dbReference type="FunFam" id="1.10.510.10:FF:000024">
    <property type="entry name" value="Probable serine/threonine-protein kinase cot-1"/>
    <property type="match status" value="1"/>
</dbReference>
<keyword evidence="3" id="KW-0597">Phosphoprotein</keyword>
<dbReference type="GO" id="GO:0035556">
    <property type="term" value="P:intracellular signal transduction"/>
    <property type="evidence" value="ECO:0007669"/>
    <property type="project" value="TreeGrafter"/>
</dbReference>
<dbReference type="Gene3D" id="3.30.200.20">
    <property type="entry name" value="Phosphorylase Kinase, domain 1"/>
    <property type="match status" value="1"/>
</dbReference>
<evidence type="ECO:0000256" key="6">
    <source>
        <dbReference type="ARBA" id="ARBA00022777"/>
    </source>
</evidence>
<dbReference type="GO" id="GO:0004674">
    <property type="term" value="F:protein serine/threonine kinase activity"/>
    <property type="evidence" value="ECO:0007669"/>
    <property type="project" value="UniProtKB-KW"/>
</dbReference>
<keyword evidence="4" id="KW-0808">Transferase</keyword>
<dbReference type="GO" id="GO:0005524">
    <property type="term" value="F:ATP binding"/>
    <property type="evidence" value="ECO:0007669"/>
    <property type="project" value="UniProtKB-KW"/>
</dbReference>
<proteinExistence type="predicted"/>
<evidence type="ECO:0000256" key="9">
    <source>
        <dbReference type="ARBA" id="ARBA00048679"/>
    </source>
</evidence>
<comment type="caution">
    <text evidence="12">The sequence shown here is derived from an EMBL/GenBank/DDBJ whole genome shotgun (WGS) entry which is preliminary data.</text>
</comment>
<evidence type="ECO:0000256" key="3">
    <source>
        <dbReference type="ARBA" id="ARBA00022553"/>
    </source>
</evidence>
<dbReference type="VEuPathDB" id="TrichDB:TRFO_23219"/>
<reference evidence="12" key="1">
    <citation type="submission" date="2016-10" db="EMBL/GenBank/DDBJ databases">
        <authorList>
            <person name="Benchimol M."/>
            <person name="Almeida L.G."/>
            <person name="Vasconcelos A.T."/>
            <person name="Perreira-Neves A."/>
            <person name="Rosa I.A."/>
            <person name="Tasca T."/>
            <person name="Bogo M.R."/>
            <person name="de Souza W."/>
        </authorList>
    </citation>
    <scope>NUCLEOTIDE SEQUENCE [LARGE SCALE GENOMIC DNA]</scope>
    <source>
        <strain evidence="12">K</strain>
    </source>
</reference>
<protein>
    <recommendedName>
        <fullName evidence="1">non-specific serine/threonine protein kinase</fullName>
        <ecNumber evidence="1">2.7.11.1</ecNumber>
    </recommendedName>
</protein>
<keyword evidence="7" id="KW-0067">ATP-binding</keyword>
<sequence>MNDIPIPCFSDDIYLQETKEWGLSLISDFIKNVNPSTIAELKITEHFQKLTVSSPEGLEKCIIDVIDTSSSNSISFSDETNSHRLQFLFLLLKIKHALHPLSQISHQLVKRWDRATRTPQRQPSNFLKNSKKSRTPTKNTELNRVCFDSPVKENKPFCRICECQINQDEFQSHVKQCLGCHSMKVEWQQINQEILSLITDFCGNQGKSDEQGSIIGEDECNETMNNENNEFYNLADIKKVIETSMFTSQLAHFQSKQIIDRIEKDQMKVPPKIVTLFKRRDNLMVEGTKLAKQAVESIFSEDSPNFNDGYSMPPLPLPRLHDFHIIAPISRGAFGSVFLCKRKQTGDIFALKAILADDYQTKNEVLDTEREVMCRASNPSVVSLYWSFRACGTIFFVMGFARGGDLFALLESVGSLEEETAVFYVAELINAVEYLHSLDVVHCDLKPDNILISDNGHLQLTDFGLSKFGAEQREFNRSLLFRFAQSQSPITEKVDDGSPRKRGIIGTPHYIAPESLLKSDYTPAADWWAVGAIAYELVVGQPPFIGDTESQVFSKIVAGKYGWPDDIEISDNYKKFVSDLLQLNPKKRPNAAALKKYEVFKDISFDQLYKTHAPFIPDVKDATDLSYFENARNANDVSVADFEELKSAVKSREKPDSWCCTNIASLAELNKDVLNRLPTFI</sequence>
<dbReference type="SUPFAM" id="SSF56112">
    <property type="entry name" value="Protein kinase-like (PK-like)"/>
    <property type="match status" value="1"/>
</dbReference>
<dbReference type="Pfam" id="PF00069">
    <property type="entry name" value="Pkinase"/>
    <property type="match status" value="1"/>
</dbReference>
<dbReference type="PROSITE" id="PS51285">
    <property type="entry name" value="AGC_KINASE_CTER"/>
    <property type="match status" value="1"/>
</dbReference>
<dbReference type="SMART" id="SM00220">
    <property type="entry name" value="S_TKc"/>
    <property type="match status" value="1"/>
</dbReference>
<accession>A0A1J4KAC1</accession>
<dbReference type="OrthoDB" id="162894at2759"/>
<dbReference type="InterPro" id="IPR050236">
    <property type="entry name" value="Ser_Thr_kinase_AGC"/>
</dbReference>
<dbReference type="InterPro" id="IPR008271">
    <property type="entry name" value="Ser/Thr_kinase_AS"/>
</dbReference>
<dbReference type="GO" id="GO:0007010">
    <property type="term" value="P:cytoskeleton organization"/>
    <property type="evidence" value="ECO:0007669"/>
    <property type="project" value="UniProtKB-ARBA"/>
</dbReference>
<organism evidence="12 13">
    <name type="scientific">Tritrichomonas foetus</name>
    <dbReference type="NCBI Taxonomy" id="1144522"/>
    <lineage>
        <taxon>Eukaryota</taxon>
        <taxon>Metamonada</taxon>
        <taxon>Parabasalia</taxon>
        <taxon>Tritrichomonadida</taxon>
        <taxon>Tritrichomonadidae</taxon>
        <taxon>Tritrichomonas</taxon>
    </lineage>
</organism>
<dbReference type="EMBL" id="MLAK01000670">
    <property type="protein sequence ID" value="OHT08375.1"/>
    <property type="molecule type" value="Genomic_DNA"/>
</dbReference>
<dbReference type="AlphaFoldDB" id="A0A1J4KAC1"/>
<dbReference type="EC" id="2.7.11.1" evidence="1"/>
<keyword evidence="5" id="KW-0547">Nucleotide-binding</keyword>
<dbReference type="GeneID" id="94837733"/>
<keyword evidence="6 12" id="KW-0418">Kinase</keyword>
<evidence type="ECO:0000256" key="5">
    <source>
        <dbReference type="ARBA" id="ARBA00022741"/>
    </source>
</evidence>
<evidence type="ECO:0000256" key="7">
    <source>
        <dbReference type="ARBA" id="ARBA00022840"/>
    </source>
</evidence>
<dbReference type="PANTHER" id="PTHR24356">
    <property type="entry name" value="SERINE/THREONINE-PROTEIN KINASE"/>
    <property type="match status" value="1"/>
</dbReference>
<evidence type="ECO:0000256" key="8">
    <source>
        <dbReference type="ARBA" id="ARBA00047899"/>
    </source>
</evidence>
<keyword evidence="2" id="KW-0723">Serine/threonine-protein kinase</keyword>
<evidence type="ECO:0000259" key="10">
    <source>
        <dbReference type="PROSITE" id="PS50011"/>
    </source>
</evidence>
<comment type="catalytic activity">
    <reaction evidence="8">
        <text>L-threonyl-[protein] + ATP = O-phospho-L-threonyl-[protein] + ADP + H(+)</text>
        <dbReference type="Rhea" id="RHEA:46608"/>
        <dbReference type="Rhea" id="RHEA-COMP:11060"/>
        <dbReference type="Rhea" id="RHEA-COMP:11605"/>
        <dbReference type="ChEBI" id="CHEBI:15378"/>
        <dbReference type="ChEBI" id="CHEBI:30013"/>
        <dbReference type="ChEBI" id="CHEBI:30616"/>
        <dbReference type="ChEBI" id="CHEBI:61977"/>
        <dbReference type="ChEBI" id="CHEBI:456216"/>
        <dbReference type="EC" id="2.7.11.1"/>
    </reaction>
</comment>
<dbReference type="InterPro" id="IPR011009">
    <property type="entry name" value="Kinase-like_dom_sf"/>
</dbReference>